<dbReference type="CDD" id="cd00118">
    <property type="entry name" value="LysM"/>
    <property type="match status" value="2"/>
</dbReference>
<dbReference type="Pfam" id="PF01476">
    <property type="entry name" value="LysM"/>
    <property type="match status" value="2"/>
</dbReference>
<evidence type="ECO:0000256" key="1">
    <source>
        <dbReference type="ARBA" id="ARBA00038420"/>
    </source>
</evidence>
<dbReference type="Gene3D" id="2.70.70.10">
    <property type="entry name" value="Glucose Permease (Domain IIA)"/>
    <property type="match status" value="1"/>
</dbReference>
<name>A0A934IPV0_9HYPH</name>
<dbReference type="PANTHER" id="PTHR21666">
    <property type="entry name" value="PEPTIDASE-RELATED"/>
    <property type="match status" value="1"/>
</dbReference>
<feature type="domain" description="LysM" evidence="3">
    <location>
        <begin position="156"/>
        <end position="200"/>
    </location>
</feature>
<feature type="region of interest" description="Disordered" evidence="2">
    <location>
        <begin position="110"/>
        <end position="129"/>
    </location>
</feature>
<dbReference type="RefSeq" id="WP_198882420.1">
    <property type="nucleotide sequence ID" value="NZ_JAEKJA010000009.1"/>
</dbReference>
<sequence>MRIGGQPLFAGSTAQPANGAIESTDLQPIAGQTPAGGVISTPSSLRDRGWSVEGAPIVEVSSSDTAATLSQGFGVPVSVILEANSLTSADQVRPGQRLVIPTYVYRDTPAGYTDPTTSEDPTQKGATPAAPTVVAAGPGTPPTTLNQQAANLSTASRHVVQPGDTLYSIARMYRVPTEAVAKLNNLPPDGTVKVGTTLAIPDAAKLAGNTQVAALPPEQTPSGVMTDANPPLDEKKAVEKAAPPNVAATTPPAGANGAASDGADGFRWPVRGRIIAGFGRQSDGARNEGINLAVPAGTPVHAAEAGTVIYAGNELEGYGNLILVQHKDGWVSAYAHNESLKVSRGDQVKRGQMIASVGKSGSVDQPQLHFELRKNSKPVDPLPHLSGA</sequence>
<proteinExistence type="inferred from homology"/>
<protein>
    <submittedName>
        <fullName evidence="4">Peptidoglycan DD-metalloendopeptidase family protein</fullName>
    </submittedName>
</protein>
<dbReference type="Gene3D" id="3.10.350.10">
    <property type="entry name" value="LysM domain"/>
    <property type="match status" value="2"/>
</dbReference>
<dbReference type="SUPFAM" id="SSF54106">
    <property type="entry name" value="LysM domain"/>
    <property type="match status" value="2"/>
</dbReference>
<evidence type="ECO:0000256" key="2">
    <source>
        <dbReference type="SAM" id="MobiDB-lite"/>
    </source>
</evidence>
<dbReference type="InterPro" id="IPR011055">
    <property type="entry name" value="Dup_hybrid_motif"/>
</dbReference>
<feature type="compositionally biased region" description="Low complexity" evidence="2">
    <location>
        <begin position="241"/>
        <end position="264"/>
    </location>
</feature>
<comment type="caution">
    <text evidence="4">The sequence shown here is derived from an EMBL/GenBank/DDBJ whole genome shotgun (WGS) entry which is preliminary data.</text>
</comment>
<dbReference type="Pfam" id="PF01551">
    <property type="entry name" value="Peptidase_M23"/>
    <property type="match status" value="1"/>
</dbReference>
<dbReference type="SMART" id="SM00257">
    <property type="entry name" value="LysM"/>
    <property type="match status" value="2"/>
</dbReference>
<comment type="similarity">
    <text evidence="1">Belongs to the E.coli NlpD/Haemophilus LppB family.</text>
</comment>
<dbReference type="EMBL" id="JAEKJA010000009">
    <property type="protein sequence ID" value="MBJ3776525.1"/>
    <property type="molecule type" value="Genomic_DNA"/>
</dbReference>
<evidence type="ECO:0000313" key="4">
    <source>
        <dbReference type="EMBL" id="MBJ3776525.1"/>
    </source>
</evidence>
<gene>
    <name evidence="4" type="ORF">JCR33_12535</name>
</gene>
<dbReference type="InterPro" id="IPR036779">
    <property type="entry name" value="LysM_dom_sf"/>
</dbReference>
<dbReference type="CDD" id="cd12797">
    <property type="entry name" value="M23_peptidase"/>
    <property type="match status" value="1"/>
</dbReference>
<dbReference type="PROSITE" id="PS51782">
    <property type="entry name" value="LYSM"/>
    <property type="match status" value="2"/>
</dbReference>
<feature type="domain" description="LysM" evidence="3">
    <location>
        <begin position="56"/>
        <end position="100"/>
    </location>
</feature>
<dbReference type="AlphaFoldDB" id="A0A934IPV0"/>
<dbReference type="Proteomes" id="UP000609531">
    <property type="component" value="Unassembled WGS sequence"/>
</dbReference>
<keyword evidence="5" id="KW-1185">Reference proteome</keyword>
<dbReference type="InterPro" id="IPR018392">
    <property type="entry name" value="LysM"/>
</dbReference>
<dbReference type="InterPro" id="IPR050570">
    <property type="entry name" value="Cell_wall_metabolism_enzyme"/>
</dbReference>
<dbReference type="PANTHER" id="PTHR21666:SF263">
    <property type="entry name" value="MUREIN HYDROLASE ACTIVATOR NLPD"/>
    <property type="match status" value="1"/>
</dbReference>
<organism evidence="4 5">
    <name type="scientific">Acuticoccus mangrovi</name>
    <dbReference type="NCBI Taxonomy" id="2796142"/>
    <lineage>
        <taxon>Bacteria</taxon>
        <taxon>Pseudomonadati</taxon>
        <taxon>Pseudomonadota</taxon>
        <taxon>Alphaproteobacteria</taxon>
        <taxon>Hyphomicrobiales</taxon>
        <taxon>Amorphaceae</taxon>
        <taxon>Acuticoccus</taxon>
    </lineage>
</organism>
<reference evidence="4" key="1">
    <citation type="submission" date="2020-12" db="EMBL/GenBank/DDBJ databases">
        <title>Bacterial taxonomy.</title>
        <authorList>
            <person name="Pan X."/>
        </authorList>
    </citation>
    <scope>NUCLEOTIDE SEQUENCE</scope>
    <source>
        <strain evidence="4">B2012</strain>
    </source>
</reference>
<evidence type="ECO:0000259" key="3">
    <source>
        <dbReference type="PROSITE" id="PS51782"/>
    </source>
</evidence>
<evidence type="ECO:0000313" key="5">
    <source>
        <dbReference type="Proteomes" id="UP000609531"/>
    </source>
</evidence>
<dbReference type="GO" id="GO:0004222">
    <property type="term" value="F:metalloendopeptidase activity"/>
    <property type="evidence" value="ECO:0007669"/>
    <property type="project" value="TreeGrafter"/>
</dbReference>
<dbReference type="InterPro" id="IPR016047">
    <property type="entry name" value="M23ase_b-sheet_dom"/>
</dbReference>
<accession>A0A934IPV0</accession>
<feature type="region of interest" description="Disordered" evidence="2">
    <location>
        <begin position="240"/>
        <end position="264"/>
    </location>
</feature>
<dbReference type="SUPFAM" id="SSF51261">
    <property type="entry name" value="Duplicated hybrid motif"/>
    <property type="match status" value="1"/>
</dbReference>